<feature type="domain" description="YetF C-terminal" evidence="8">
    <location>
        <begin position="88"/>
        <end position="152"/>
    </location>
</feature>
<dbReference type="Pfam" id="PF04239">
    <property type="entry name" value="DUF421"/>
    <property type="match status" value="1"/>
</dbReference>
<evidence type="ECO:0000313" key="10">
    <source>
        <dbReference type="EMBL" id="TGD41304.1"/>
    </source>
</evidence>
<gene>
    <name evidence="10" type="ORF">EEB11_19105</name>
</gene>
<accession>A0ABY2KGJ4</accession>
<name>A0ABY2KGJ4_9RHOB</name>
<keyword evidence="3" id="KW-1003">Cell membrane</keyword>
<evidence type="ECO:0000256" key="3">
    <source>
        <dbReference type="ARBA" id="ARBA00022475"/>
    </source>
</evidence>
<organism evidence="10 11">
    <name type="scientific">Pseudotabrizicola sediminis</name>
    <dbReference type="NCBI Taxonomy" id="2486418"/>
    <lineage>
        <taxon>Bacteria</taxon>
        <taxon>Pseudomonadati</taxon>
        <taxon>Pseudomonadota</taxon>
        <taxon>Alphaproteobacteria</taxon>
        <taxon>Rhodobacterales</taxon>
        <taxon>Paracoccaceae</taxon>
        <taxon>Pseudotabrizicola</taxon>
    </lineage>
</organism>
<feature type="domain" description="YetF-like N-terminal transmembrane" evidence="9">
    <location>
        <begin position="18"/>
        <end position="83"/>
    </location>
</feature>
<comment type="caution">
    <text evidence="10">The sequence shown here is derived from an EMBL/GenBank/DDBJ whole genome shotgun (WGS) entry which is preliminary data.</text>
</comment>
<comment type="subcellular location">
    <subcellularLocation>
        <location evidence="1">Cell membrane</location>
        <topology evidence="1">Multi-pass membrane protein</topology>
    </subcellularLocation>
</comment>
<proteinExistence type="inferred from homology"/>
<evidence type="ECO:0000256" key="5">
    <source>
        <dbReference type="ARBA" id="ARBA00022989"/>
    </source>
</evidence>
<evidence type="ECO:0000256" key="2">
    <source>
        <dbReference type="ARBA" id="ARBA00006448"/>
    </source>
</evidence>
<dbReference type="EMBL" id="RPEM01000034">
    <property type="protein sequence ID" value="TGD41304.1"/>
    <property type="molecule type" value="Genomic_DNA"/>
</dbReference>
<feature type="transmembrane region" description="Helical" evidence="7">
    <location>
        <begin position="39"/>
        <end position="58"/>
    </location>
</feature>
<evidence type="ECO:0000256" key="1">
    <source>
        <dbReference type="ARBA" id="ARBA00004651"/>
    </source>
</evidence>
<keyword evidence="11" id="KW-1185">Reference proteome</keyword>
<evidence type="ECO:0000259" key="9">
    <source>
        <dbReference type="Pfam" id="PF20730"/>
    </source>
</evidence>
<protein>
    <submittedName>
        <fullName evidence="10">DUF421 domain-containing protein</fullName>
    </submittedName>
</protein>
<dbReference type="InterPro" id="IPR023090">
    <property type="entry name" value="UPF0702_alpha/beta_dom_sf"/>
</dbReference>
<dbReference type="InterPro" id="IPR048454">
    <property type="entry name" value="YetF_N"/>
</dbReference>
<dbReference type="Pfam" id="PF20730">
    <property type="entry name" value="YetF_N"/>
    <property type="match status" value="1"/>
</dbReference>
<keyword evidence="6 7" id="KW-0472">Membrane</keyword>
<reference evidence="10 11" key="1">
    <citation type="submission" date="2018-11" db="EMBL/GenBank/DDBJ databases">
        <title>Tabrizicola sp. isolated from sediment of alpine lake.</title>
        <authorList>
            <person name="Liu Z."/>
        </authorList>
    </citation>
    <scope>NUCLEOTIDE SEQUENCE [LARGE SCALE GENOMIC DNA]</scope>
    <source>
        <strain evidence="10 11">DRYC-M-16</strain>
    </source>
</reference>
<evidence type="ECO:0000256" key="7">
    <source>
        <dbReference type="SAM" id="Phobius"/>
    </source>
</evidence>
<keyword evidence="5 7" id="KW-1133">Transmembrane helix</keyword>
<dbReference type="PANTHER" id="PTHR34582:SF6">
    <property type="entry name" value="UPF0702 TRANSMEMBRANE PROTEIN YCAP"/>
    <property type="match status" value="1"/>
</dbReference>
<evidence type="ECO:0000313" key="11">
    <source>
        <dbReference type="Proteomes" id="UP000297741"/>
    </source>
</evidence>
<comment type="similarity">
    <text evidence="2">Belongs to the UPF0702 family.</text>
</comment>
<keyword evidence="4 7" id="KW-0812">Transmembrane</keyword>
<dbReference type="PANTHER" id="PTHR34582">
    <property type="entry name" value="UPF0702 TRANSMEMBRANE PROTEIN YCAP"/>
    <property type="match status" value="1"/>
</dbReference>
<dbReference type="Gene3D" id="3.30.240.20">
    <property type="entry name" value="bsu07140 like domains"/>
    <property type="match status" value="1"/>
</dbReference>
<evidence type="ECO:0000256" key="6">
    <source>
        <dbReference type="ARBA" id="ARBA00023136"/>
    </source>
</evidence>
<sequence length="157" mass="16641">MLFQDWGGIVRTVVVGSLAYVTLVLFLRVSGKRTLAKLNAFDLVVTVALGSTLAAVLLQKSIPLAEGVVALALLIFLQFAVAFVSVRSPKFAGLVRSEPTLLARNGAFCQGSMMQSRITEHEALSAVRSSGGRSLADVETLILESDGTLSVSFRSSP</sequence>
<dbReference type="InterPro" id="IPR007353">
    <property type="entry name" value="DUF421"/>
</dbReference>
<dbReference type="Proteomes" id="UP000297741">
    <property type="component" value="Unassembled WGS sequence"/>
</dbReference>
<evidence type="ECO:0000259" key="8">
    <source>
        <dbReference type="Pfam" id="PF04239"/>
    </source>
</evidence>
<evidence type="ECO:0000256" key="4">
    <source>
        <dbReference type="ARBA" id="ARBA00022692"/>
    </source>
</evidence>
<feature type="transmembrane region" description="Helical" evidence="7">
    <location>
        <begin position="6"/>
        <end position="27"/>
    </location>
</feature>
<feature type="transmembrane region" description="Helical" evidence="7">
    <location>
        <begin position="64"/>
        <end position="86"/>
    </location>
</feature>